<dbReference type="RefSeq" id="WP_277901413.1">
    <property type="nucleotide sequence ID" value="NZ_JAPMUA010000010.1"/>
</dbReference>
<proteinExistence type="predicted"/>
<name>A0ABT6FWN8_9FLAO</name>
<dbReference type="InterPro" id="IPR013783">
    <property type="entry name" value="Ig-like_fold"/>
</dbReference>
<feature type="chain" id="PRO_5047412892" evidence="2">
    <location>
        <begin position="34"/>
        <end position="767"/>
    </location>
</feature>
<dbReference type="InterPro" id="IPR036116">
    <property type="entry name" value="FN3_sf"/>
</dbReference>
<dbReference type="CDD" id="cd00063">
    <property type="entry name" value="FN3"/>
    <property type="match status" value="1"/>
</dbReference>
<evidence type="ECO:0000256" key="2">
    <source>
        <dbReference type="SAM" id="SignalP"/>
    </source>
</evidence>
<evidence type="ECO:0000313" key="4">
    <source>
        <dbReference type="EMBL" id="MDG3587684.1"/>
    </source>
</evidence>
<sequence length="767" mass="86555">MNTNFKYQSFKIKKRNFFLMVLLCVLFSKSGLAQVYPVQVHTQLIPPYSLKLSDYVTAQSDKLIANVLMTDVNEYNRQLRFRLTIKGNGLNIRSNDFVIGANPVFADGGVPLRLTNIDLRPYFELQNLQGITPQQYNSPLPDGNYSFCLEVFDWVSGQRLSNPQLGCANAYLIVNDPPFLNLPRKGDLVEAKNPQNIVFNWTPRHLNATNVQYEFELRELWDTQIGPQAAFLASPNLYRTTTRNNTLLYGPGETPLLENKTYAWRVRALVSDGISETSVFRNNGYSEIFYFTYTADCSAPGYILAKSLSSDSEEITWQPNLDHQAYKVQYKKKGVRGAVWFDVNAINPQARIYNLEPGTTYEFRVGGQCMLPVANQEPRYTYSAVQEFTTPIKTADSYYNCGIAPEIRISNKTPLPSLAANEVFTAGDFPVTVKEVEGQNGTYSGAGYIVVPYLADTKIAVEFNNIRINTDYQLYAGTFYTTYDANWSNVDDVSDELEAIGEIPEAIGELADIVTELLNLDIDKATREQIKKLTESFVDGVENEDLPEDLANSLTDAANDFEEKGLAVKDAEDKLKEAQESEDKEAIKEAGENLNTAKENFNEAQDNLNDANKEREEYLKQFSDIVRKAIKEIYREYKEKELEKEYFSQLDNFTVLSGQKGVSGGGTNSDIVVLDVAIVDTDYETEQTKQYDEVLRKLSIYYICKLVIEDPESDYYKRFIAMAKANGSDLFKLAKSELDGGKSELEVIPTIKEEIIKATSKITGYNG</sequence>
<dbReference type="InterPro" id="IPR003961">
    <property type="entry name" value="FN3_dom"/>
</dbReference>
<dbReference type="Pfam" id="PF00041">
    <property type="entry name" value="fn3"/>
    <property type="match status" value="1"/>
</dbReference>
<protein>
    <submittedName>
        <fullName evidence="4">Fibronectin type III domain-containing protein</fullName>
    </submittedName>
</protein>
<keyword evidence="2" id="KW-0732">Signal</keyword>
<dbReference type="Gene3D" id="2.60.40.10">
    <property type="entry name" value="Immunoglobulins"/>
    <property type="match status" value="2"/>
</dbReference>
<keyword evidence="5" id="KW-1185">Reference proteome</keyword>
<organism evidence="4 5">
    <name type="scientific">Galbibacter pacificus</name>
    <dbReference type="NCBI Taxonomy" id="2996052"/>
    <lineage>
        <taxon>Bacteria</taxon>
        <taxon>Pseudomonadati</taxon>
        <taxon>Bacteroidota</taxon>
        <taxon>Flavobacteriia</taxon>
        <taxon>Flavobacteriales</taxon>
        <taxon>Flavobacteriaceae</taxon>
        <taxon>Galbibacter</taxon>
    </lineage>
</organism>
<evidence type="ECO:0000259" key="3">
    <source>
        <dbReference type="PROSITE" id="PS50853"/>
    </source>
</evidence>
<reference evidence="4" key="1">
    <citation type="submission" date="2022-11" db="EMBL/GenBank/DDBJ databases">
        <title>High-quality draft genome sequence of Galbibacter sp. strain CMA-7.</title>
        <authorList>
            <person name="Wei L."/>
            <person name="Dong C."/>
            <person name="Shao Z."/>
        </authorList>
    </citation>
    <scope>NUCLEOTIDE SEQUENCE</scope>
    <source>
        <strain evidence="4">CMA-7</strain>
    </source>
</reference>
<dbReference type="PROSITE" id="PS50853">
    <property type="entry name" value="FN3"/>
    <property type="match status" value="1"/>
</dbReference>
<dbReference type="EMBL" id="JAPMUA010000010">
    <property type="protein sequence ID" value="MDG3587684.1"/>
    <property type="molecule type" value="Genomic_DNA"/>
</dbReference>
<evidence type="ECO:0000313" key="5">
    <source>
        <dbReference type="Proteomes" id="UP001153642"/>
    </source>
</evidence>
<gene>
    <name evidence="4" type="ORF">OSR52_17635</name>
</gene>
<feature type="domain" description="Fibronectin type-III" evidence="3">
    <location>
        <begin position="299"/>
        <end position="393"/>
    </location>
</feature>
<keyword evidence="1" id="KW-0175">Coiled coil</keyword>
<comment type="caution">
    <text evidence="4">The sequence shown here is derived from an EMBL/GenBank/DDBJ whole genome shotgun (WGS) entry which is preliminary data.</text>
</comment>
<feature type="signal peptide" evidence="2">
    <location>
        <begin position="1"/>
        <end position="33"/>
    </location>
</feature>
<dbReference type="Proteomes" id="UP001153642">
    <property type="component" value="Unassembled WGS sequence"/>
</dbReference>
<evidence type="ECO:0000256" key="1">
    <source>
        <dbReference type="SAM" id="Coils"/>
    </source>
</evidence>
<accession>A0ABT6FWN8</accession>
<dbReference type="SUPFAM" id="SSF49265">
    <property type="entry name" value="Fibronectin type III"/>
    <property type="match status" value="1"/>
</dbReference>
<feature type="coiled-coil region" evidence="1">
    <location>
        <begin position="561"/>
        <end position="628"/>
    </location>
</feature>